<proteinExistence type="predicted"/>
<keyword evidence="3 6" id="KW-0812">Transmembrane</keyword>
<dbReference type="AlphaFoldDB" id="A0A2W4W0N7"/>
<evidence type="ECO:0000256" key="4">
    <source>
        <dbReference type="ARBA" id="ARBA00022989"/>
    </source>
</evidence>
<feature type="non-terminal residue" evidence="7">
    <location>
        <position position="1"/>
    </location>
</feature>
<dbReference type="EMBL" id="QBMN01000163">
    <property type="protein sequence ID" value="PZO35609.1"/>
    <property type="molecule type" value="Genomic_DNA"/>
</dbReference>
<reference evidence="7 8" key="2">
    <citation type="submission" date="2018-06" db="EMBL/GenBank/DDBJ databases">
        <title>Metagenomic assembly of (sub)arctic Cyanobacteria and their associated microbiome from non-axenic cultures.</title>
        <authorList>
            <person name="Baurain D."/>
        </authorList>
    </citation>
    <scope>NUCLEOTIDE SEQUENCE [LARGE SCALE GENOMIC DNA]</scope>
    <source>
        <strain evidence="7">ULC041bin1</strain>
    </source>
</reference>
<gene>
    <name evidence="7" type="ORF">DCF17_18500</name>
</gene>
<dbReference type="InterPro" id="IPR001851">
    <property type="entry name" value="ABC_transp_permease"/>
</dbReference>
<dbReference type="PANTHER" id="PTHR43370:SF2">
    <property type="entry name" value="ABC TRANSPORTER PERMEASE PROTEIN"/>
    <property type="match status" value="1"/>
</dbReference>
<dbReference type="GO" id="GO:0022857">
    <property type="term" value="F:transmembrane transporter activity"/>
    <property type="evidence" value="ECO:0007669"/>
    <property type="project" value="InterPro"/>
</dbReference>
<feature type="transmembrane region" description="Helical" evidence="6">
    <location>
        <begin position="117"/>
        <end position="138"/>
    </location>
</feature>
<protein>
    <submittedName>
        <fullName evidence="7">ABC transporter permease</fullName>
    </submittedName>
</protein>
<evidence type="ECO:0000256" key="1">
    <source>
        <dbReference type="ARBA" id="ARBA00004651"/>
    </source>
</evidence>
<dbReference type="GO" id="GO:0005886">
    <property type="term" value="C:plasma membrane"/>
    <property type="evidence" value="ECO:0007669"/>
    <property type="project" value="UniProtKB-SubCell"/>
</dbReference>
<comment type="caution">
    <text evidence="7">The sequence shown here is derived from an EMBL/GenBank/DDBJ whole genome shotgun (WGS) entry which is preliminary data.</text>
</comment>
<dbReference type="Pfam" id="PF02653">
    <property type="entry name" value="BPD_transp_2"/>
    <property type="match status" value="1"/>
</dbReference>
<feature type="transmembrane region" description="Helical" evidence="6">
    <location>
        <begin position="64"/>
        <end position="85"/>
    </location>
</feature>
<evidence type="ECO:0000256" key="3">
    <source>
        <dbReference type="ARBA" id="ARBA00022692"/>
    </source>
</evidence>
<name>A0A2W4W0N7_9CYAN</name>
<sequence>GLGAIHAGLVQQRRVNDISVGIAVMIFGSGLANYLGKPYVQPIAPQLPALRLGAWSDLPPVQSALMVSPLLPLGIAIALAMQWVFTSTRWGLIVRAVGESPMAARAMGFSVARTQSLCIMTGSGLAGIAGSYLTLYFPGSWNENISSGQGLLAVALVIFARWNPIQCLYAALLFGGTQGLGPALQSVGVNGYYYVFNAIPYLLTLAVMVVTCSPHRASIGAPASLGQPHSD</sequence>
<keyword evidence="2" id="KW-1003">Cell membrane</keyword>
<dbReference type="CDD" id="cd06580">
    <property type="entry name" value="TM_PBP1_transp_TpRbsC_like"/>
    <property type="match status" value="1"/>
</dbReference>
<organism evidence="7 8">
    <name type="scientific">Shackletoniella antarctica</name>
    <dbReference type="NCBI Taxonomy" id="268115"/>
    <lineage>
        <taxon>Bacteria</taxon>
        <taxon>Bacillati</taxon>
        <taxon>Cyanobacteriota</taxon>
        <taxon>Cyanophyceae</taxon>
        <taxon>Oculatellales</taxon>
        <taxon>Oculatellaceae</taxon>
        <taxon>Shackletoniella</taxon>
    </lineage>
</organism>
<evidence type="ECO:0000256" key="2">
    <source>
        <dbReference type="ARBA" id="ARBA00022475"/>
    </source>
</evidence>
<evidence type="ECO:0000313" key="8">
    <source>
        <dbReference type="Proteomes" id="UP000249081"/>
    </source>
</evidence>
<comment type="subcellular location">
    <subcellularLocation>
        <location evidence="1">Cell membrane</location>
        <topology evidence="1">Multi-pass membrane protein</topology>
    </subcellularLocation>
</comment>
<dbReference type="Proteomes" id="UP000249081">
    <property type="component" value="Unassembled WGS sequence"/>
</dbReference>
<evidence type="ECO:0000256" key="6">
    <source>
        <dbReference type="SAM" id="Phobius"/>
    </source>
</evidence>
<accession>A0A2W4W0N7</accession>
<keyword evidence="4 6" id="KW-1133">Transmembrane helix</keyword>
<feature type="transmembrane region" description="Helical" evidence="6">
    <location>
        <begin position="18"/>
        <end position="36"/>
    </location>
</feature>
<keyword evidence="5 6" id="KW-0472">Membrane</keyword>
<evidence type="ECO:0000256" key="5">
    <source>
        <dbReference type="ARBA" id="ARBA00023136"/>
    </source>
</evidence>
<dbReference type="PANTHER" id="PTHR43370">
    <property type="entry name" value="SUGAR ABC TRANSPORTER INTEGRAL MEMBRANE PROTEIN-RELATED"/>
    <property type="match status" value="1"/>
</dbReference>
<feature type="transmembrane region" description="Helical" evidence="6">
    <location>
        <begin position="191"/>
        <end position="210"/>
    </location>
</feature>
<reference evidence="8" key="1">
    <citation type="submission" date="2018-04" db="EMBL/GenBank/DDBJ databases">
        <authorList>
            <person name="Cornet L."/>
        </authorList>
    </citation>
    <scope>NUCLEOTIDE SEQUENCE [LARGE SCALE GENOMIC DNA]</scope>
</reference>
<evidence type="ECO:0000313" key="7">
    <source>
        <dbReference type="EMBL" id="PZO35609.1"/>
    </source>
</evidence>